<comment type="caution">
    <text evidence="1">The sequence shown here is derived from an EMBL/GenBank/DDBJ whole genome shotgun (WGS) entry which is preliminary data.</text>
</comment>
<reference evidence="1" key="1">
    <citation type="journal article" date="2025" name="Int. J. Syst. Evol. Microbiol.">
        <title>Inconstantimicrobium mannanitabidum sp. nov., a novel member of the family Clostridiaceae isolated from anoxic soil under the treatment of reductive soil disinfestation.</title>
        <authorList>
            <person name="Ueki A."/>
            <person name="Tonouchi A."/>
            <person name="Honma S."/>
            <person name="Kaku N."/>
            <person name="Ueki K."/>
        </authorList>
    </citation>
    <scope>NUCLEOTIDE SEQUENCE</scope>
    <source>
        <strain evidence="1">TW13</strain>
    </source>
</reference>
<proteinExistence type="predicted"/>
<dbReference type="EMBL" id="BROD01000001">
    <property type="protein sequence ID" value="GKX64808.1"/>
    <property type="molecule type" value="Genomic_DNA"/>
</dbReference>
<dbReference type="Proteomes" id="UP001058074">
    <property type="component" value="Unassembled WGS sequence"/>
</dbReference>
<gene>
    <name evidence="1" type="ORF">rsdtw13_00660</name>
</gene>
<organism evidence="1 2">
    <name type="scientific">Inconstantimicrobium mannanitabidum</name>
    <dbReference type="NCBI Taxonomy" id="1604901"/>
    <lineage>
        <taxon>Bacteria</taxon>
        <taxon>Bacillati</taxon>
        <taxon>Bacillota</taxon>
        <taxon>Clostridia</taxon>
        <taxon>Eubacteriales</taxon>
        <taxon>Clostridiaceae</taxon>
        <taxon>Inconstantimicrobium</taxon>
    </lineage>
</organism>
<evidence type="ECO:0000313" key="1">
    <source>
        <dbReference type="EMBL" id="GKX64808.1"/>
    </source>
</evidence>
<name>A0ACB5R6F7_9CLOT</name>
<evidence type="ECO:0000313" key="2">
    <source>
        <dbReference type="Proteomes" id="UP001058074"/>
    </source>
</evidence>
<protein>
    <submittedName>
        <fullName evidence="1">Uncharacterized protein</fullName>
    </submittedName>
</protein>
<accession>A0ACB5R6F7</accession>
<sequence>MGFVIISIVLLIIILVTIIAVLLSVSSKAEEEFFKLKEQDQKDYIEKDNIEDIHKKNEDK</sequence>
<keyword evidence="2" id="KW-1185">Reference proteome</keyword>